<reference evidence="1 2" key="1">
    <citation type="journal article" date="2020" name="Cell">
        <title>Large-Scale Comparative Analyses of Tick Genomes Elucidate Their Genetic Diversity and Vector Capacities.</title>
        <authorList>
            <consortium name="Tick Genome and Microbiome Consortium (TIGMIC)"/>
            <person name="Jia N."/>
            <person name="Wang J."/>
            <person name="Shi W."/>
            <person name="Du L."/>
            <person name="Sun Y."/>
            <person name="Zhan W."/>
            <person name="Jiang J.F."/>
            <person name="Wang Q."/>
            <person name="Zhang B."/>
            <person name="Ji P."/>
            <person name="Bell-Sakyi L."/>
            <person name="Cui X.M."/>
            <person name="Yuan T.T."/>
            <person name="Jiang B.G."/>
            <person name="Yang W.F."/>
            <person name="Lam T.T."/>
            <person name="Chang Q.C."/>
            <person name="Ding S.J."/>
            <person name="Wang X.J."/>
            <person name="Zhu J.G."/>
            <person name="Ruan X.D."/>
            <person name="Zhao L."/>
            <person name="Wei J.T."/>
            <person name="Ye R.Z."/>
            <person name="Que T.C."/>
            <person name="Du C.H."/>
            <person name="Zhou Y.H."/>
            <person name="Cheng J.X."/>
            <person name="Dai P.F."/>
            <person name="Guo W.B."/>
            <person name="Han X.H."/>
            <person name="Huang E.J."/>
            <person name="Li L.F."/>
            <person name="Wei W."/>
            <person name="Gao Y.C."/>
            <person name="Liu J.Z."/>
            <person name="Shao H.Z."/>
            <person name="Wang X."/>
            <person name="Wang C.C."/>
            <person name="Yang T.C."/>
            <person name="Huo Q.B."/>
            <person name="Li W."/>
            <person name="Chen H.Y."/>
            <person name="Chen S.E."/>
            <person name="Zhou L.G."/>
            <person name="Ni X.B."/>
            <person name="Tian J.H."/>
            <person name="Sheng Y."/>
            <person name="Liu T."/>
            <person name="Pan Y.S."/>
            <person name="Xia L.Y."/>
            <person name="Li J."/>
            <person name="Zhao F."/>
            <person name="Cao W.C."/>
        </authorList>
    </citation>
    <scope>NUCLEOTIDE SEQUENCE [LARGE SCALE GENOMIC DNA]</scope>
    <source>
        <strain evidence="1">Iper-2018</strain>
    </source>
</reference>
<organism evidence="1 2">
    <name type="scientific">Ixodes persulcatus</name>
    <name type="common">Taiga tick</name>
    <dbReference type="NCBI Taxonomy" id="34615"/>
    <lineage>
        <taxon>Eukaryota</taxon>
        <taxon>Metazoa</taxon>
        <taxon>Ecdysozoa</taxon>
        <taxon>Arthropoda</taxon>
        <taxon>Chelicerata</taxon>
        <taxon>Arachnida</taxon>
        <taxon>Acari</taxon>
        <taxon>Parasitiformes</taxon>
        <taxon>Ixodida</taxon>
        <taxon>Ixodoidea</taxon>
        <taxon>Ixodidae</taxon>
        <taxon>Ixodinae</taxon>
        <taxon>Ixodes</taxon>
    </lineage>
</organism>
<keyword evidence="2" id="KW-1185">Reference proteome</keyword>
<gene>
    <name evidence="1" type="ORF">HPB47_005244</name>
</gene>
<proteinExistence type="predicted"/>
<dbReference type="Proteomes" id="UP000805193">
    <property type="component" value="Unassembled WGS sequence"/>
</dbReference>
<sequence>MFCCFMPALRGQLVAGLMFCFGAVSIIGAIIVHEGALSSTSQEANLYLDTLLSDLLPSAVRALNLDPAPVSSTNVTVPSTGFTNHDLKVVLTNIRLHGLTSSLRRRGDCSEPKWKGASLTTSCYLSLDGLRLSYDASARGFDWFGSRVKFAFQAVVSKANAYIDVASAFGGHATLQTLRISDLKFKVTQNQGINLNPLRQRTLEGHIHQISSLSLVKVFQGKFKEAFNDALAMAPFPGA</sequence>
<name>A0AC60PDR8_IXOPE</name>
<evidence type="ECO:0000313" key="1">
    <source>
        <dbReference type="EMBL" id="KAG0417936.1"/>
    </source>
</evidence>
<evidence type="ECO:0000313" key="2">
    <source>
        <dbReference type="Proteomes" id="UP000805193"/>
    </source>
</evidence>
<comment type="caution">
    <text evidence="1">The sequence shown here is derived from an EMBL/GenBank/DDBJ whole genome shotgun (WGS) entry which is preliminary data.</text>
</comment>
<dbReference type="EMBL" id="JABSTQ010010783">
    <property type="protein sequence ID" value="KAG0417936.1"/>
    <property type="molecule type" value="Genomic_DNA"/>
</dbReference>
<protein>
    <submittedName>
        <fullName evidence="1">Uncharacterized protein</fullName>
    </submittedName>
</protein>
<accession>A0AC60PDR8</accession>